<dbReference type="Pfam" id="PF01670">
    <property type="entry name" value="Glyco_hydro_12"/>
    <property type="match status" value="1"/>
</dbReference>
<sequence length="824" mass="88990">MKVFFAAASAAVLSTAFAADFCDQWGTATSGDYIIYNNLWGKADATSGKQCTGLDSGSGTTVSWHTTWSWQGGDKKVKSYANVALEFDAVQLSGIKSIPSTMEYDVSYKGTVVADVAYDLFTTSKPAGEDTVKEFEIMIWLAAIGGAGPISSTGSAIEKTTIAGNEFSVYSGPNGDMMVYSFVADKQINSFDGDLMEFFNYLVKSQKFDPKQYLFKVECGTEPFVGTDVKLTVSKYSAVVNTGASGTTGSSTTTPTESGDSSSSTESGGQTTTAPSTSSTDSSSNQLSSSTPTSSSTTGADASSSEETPSTDSSSSEETPSAPTAPSTPSSGSSWSPSTSSVTPSPVAEKCNRRMRAINTNMGPHDPVRDGDGDSQAIHDQVCHSQATAQRHHRVRNTSGQGSNQTQEDVFRAVAQAQVPGYAGYNLGDVSDAVVGEYRQLWQHSQQFEHQWVGSVVARIGPSDDSQWGSSSSALMETRSPSSNDAPRSDKPRAMRRRSNSTNSIYLRMGTMNAPDQDATIECVATVLRAHMMEALEAPVRPDPRFDVFVTARDRQRMASIVDRPPTRVDNLDVGATTFVEEEDEEVILDVVPTLLEITKFIKHVLSRAQMEAECIIMSLVYVERLLKATSGSLQLRGENWRRLVFCSMVMASKVWDDLSMTNADFSKIWPELTLKQINGLELVYLSAVEYNVRVSAVSYAKYYFHLRSMCATMGLLEAFDESAPLNLDGARKMQVLSEEYQERSKLMPAPRRRSVTITTTSAVESVQANRSGASTSIAKRKVSTKASPAASLEQLVQMRVRVAGGSSLGSSMHRLSTSSAMKQ</sequence>
<dbReference type="GO" id="GO:0008810">
    <property type="term" value="F:cellulase activity"/>
    <property type="evidence" value="ECO:0007669"/>
    <property type="project" value="InterPro"/>
</dbReference>
<evidence type="ECO:0000313" key="7">
    <source>
        <dbReference type="EMBL" id="RLN36800.1"/>
    </source>
</evidence>
<dbReference type="Proteomes" id="UP000285624">
    <property type="component" value="Unassembled WGS sequence"/>
</dbReference>
<keyword evidence="9" id="KW-1185">Reference proteome</keyword>
<dbReference type="InterPro" id="IPR013922">
    <property type="entry name" value="Cyclin_PHO80-like"/>
</dbReference>
<dbReference type="PANTHER" id="PTHR34002">
    <property type="entry name" value="BLR1656 PROTEIN"/>
    <property type="match status" value="1"/>
</dbReference>
<evidence type="ECO:0000256" key="2">
    <source>
        <dbReference type="RuleBase" id="RU361163"/>
    </source>
</evidence>
<evidence type="ECO:0000313" key="6">
    <source>
        <dbReference type="EMBL" id="KAG2530626.1"/>
    </source>
</evidence>
<dbReference type="EMBL" id="MAYM02000704">
    <property type="protein sequence ID" value="RLN36800.1"/>
    <property type="molecule type" value="Genomic_DNA"/>
</dbReference>
<dbReference type="CDD" id="cd20540">
    <property type="entry name" value="CYCLIN_CCNY_like"/>
    <property type="match status" value="1"/>
</dbReference>
<dbReference type="Gene3D" id="1.10.472.10">
    <property type="entry name" value="Cyclin-like"/>
    <property type="match status" value="1"/>
</dbReference>
<dbReference type="Proteomes" id="UP000785171">
    <property type="component" value="Unassembled WGS sequence"/>
</dbReference>
<dbReference type="Proteomes" id="UP000285883">
    <property type="component" value="Unassembled WGS sequence"/>
</dbReference>
<comment type="caution">
    <text evidence="8">The sequence shown here is derived from an EMBL/GenBank/DDBJ whole genome shotgun (WGS) entry which is preliminary data.</text>
</comment>
<dbReference type="GO" id="GO:0000272">
    <property type="term" value="P:polysaccharide catabolic process"/>
    <property type="evidence" value="ECO:0007669"/>
    <property type="project" value="UniProtKB-KW"/>
</dbReference>
<feature type="region of interest" description="Disordered" evidence="3">
    <location>
        <begin position="384"/>
        <end position="405"/>
    </location>
</feature>
<organism evidence="8 9">
    <name type="scientific">Phytophthora kernoviae</name>
    <dbReference type="NCBI Taxonomy" id="325452"/>
    <lineage>
        <taxon>Eukaryota</taxon>
        <taxon>Sar</taxon>
        <taxon>Stramenopiles</taxon>
        <taxon>Oomycota</taxon>
        <taxon>Peronosporomycetes</taxon>
        <taxon>Peronosporales</taxon>
        <taxon>Peronosporaceae</taxon>
        <taxon>Phytophthora</taxon>
    </lineage>
</organism>
<protein>
    <recommendedName>
        <fullName evidence="11">Cyclin N-terminal domain-containing protein</fullName>
    </recommendedName>
</protein>
<accession>A0A3R7JX25</accession>
<reference evidence="9 10" key="2">
    <citation type="submission" date="2018-07" db="EMBL/GenBank/DDBJ databases">
        <title>Genome sequencing of oomycete isolates from Chile give support for New Zealand origin for Phytophthora kernoviae and make available the first Nothophytophthora sp. genome.</title>
        <authorList>
            <person name="Studholme D.J."/>
            <person name="Sanfuentes E."/>
            <person name="Panda P."/>
            <person name="Hill R."/>
            <person name="Sambles C."/>
            <person name="Grant M."/>
            <person name="Williams N.M."/>
            <person name="Mcdougal R.L."/>
        </authorList>
    </citation>
    <scope>NUCLEOTIDE SEQUENCE [LARGE SCALE GENOMIC DNA]</scope>
    <source>
        <strain evidence="7">Chile2</strain>
        <strain evidence="8">Chile4</strain>
    </source>
</reference>
<keyword evidence="2" id="KW-0119">Carbohydrate metabolism</keyword>
<feature type="region of interest" description="Disordered" evidence="3">
    <location>
        <begin position="242"/>
        <end position="348"/>
    </location>
</feature>
<keyword evidence="4" id="KW-0732">Signal</keyword>
<dbReference type="STRING" id="325452.A0A3R7JX25"/>
<dbReference type="InterPro" id="IPR013320">
    <property type="entry name" value="ConA-like_dom_sf"/>
</dbReference>
<dbReference type="GO" id="GO:0019901">
    <property type="term" value="F:protein kinase binding"/>
    <property type="evidence" value="ECO:0007669"/>
    <property type="project" value="InterPro"/>
</dbReference>
<dbReference type="SUPFAM" id="SSF47954">
    <property type="entry name" value="Cyclin-like"/>
    <property type="match status" value="1"/>
</dbReference>
<evidence type="ECO:0000256" key="3">
    <source>
        <dbReference type="SAM" id="MobiDB-lite"/>
    </source>
</evidence>
<proteinExistence type="inferred from homology"/>
<dbReference type="PANTHER" id="PTHR34002:SF9">
    <property type="entry name" value="XYLOGLUCAN-SPECIFIC ENDO-BETA-1,4-GLUCANASE A"/>
    <property type="match status" value="1"/>
</dbReference>
<feature type="signal peptide" evidence="4">
    <location>
        <begin position="1"/>
        <end position="18"/>
    </location>
</feature>
<comment type="similarity">
    <text evidence="1 2">Belongs to the glycosyl hydrolase 12 (cellulase H) family.</text>
</comment>
<keyword evidence="2" id="KW-0326">Glycosidase</keyword>
<feature type="chain" id="PRO_5036092435" description="Cyclin N-terminal domain-containing protein" evidence="4">
    <location>
        <begin position="19"/>
        <end position="824"/>
    </location>
</feature>
<keyword evidence="2" id="KW-0624">Polysaccharide degradation</keyword>
<reference evidence="5" key="1">
    <citation type="journal article" date="2015" name="Genom Data">
        <title>Genome sequences of six Phytophthora species associated with forests in New Zealand.</title>
        <authorList>
            <person name="Studholme D.J."/>
            <person name="McDougal R.L."/>
            <person name="Sambles C."/>
            <person name="Hansen E."/>
            <person name="Hardy G."/>
            <person name="Grant M."/>
            <person name="Ganley R.J."/>
            <person name="Williams N.M."/>
        </authorList>
    </citation>
    <scope>NUCLEOTIDE SEQUENCE</scope>
    <source>
        <strain evidence="5">NZFS 2646</strain>
        <strain evidence="6">NZFS 3630</strain>
    </source>
</reference>
<keyword evidence="2" id="KW-0378">Hydrolase</keyword>
<dbReference type="AlphaFoldDB" id="A0A3R7JX25"/>
<dbReference type="Gene3D" id="2.60.120.180">
    <property type="match status" value="1"/>
</dbReference>
<dbReference type="EMBL" id="JPWU03000028">
    <property type="protein sequence ID" value="KAG2530626.1"/>
    <property type="molecule type" value="Genomic_DNA"/>
</dbReference>
<reference evidence="5" key="3">
    <citation type="submission" date="2020-06" db="EMBL/GenBank/DDBJ databases">
        <authorList>
            <person name="Studholme D.J."/>
        </authorList>
    </citation>
    <scope>NUCLEOTIDE SEQUENCE</scope>
    <source>
        <strain evidence="5">NZFS 2646</strain>
        <strain evidence="6">NZFS 3630</strain>
    </source>
</reference>
<dbReference type="SUPFAM" id="SSF49899">
    <property type="entry name" value="Concanavalin A-like lectins/glucanases"/>
    <property type="match status" value="1"/>
</dbReference>
<evidence type="ECO:0000313" key="9">
    <source>
        <dbReference type="Proteomes" id="UP000285624"/>
    </source>
</evidence>
<evidence type="ECO:0000313" key="5">
    <source>
        <dbReference type="EMBL" id="KAG2524487.1"/>
    </source>
</evidence>
<evidence type="ECO:0000256" key="1">
    <source>
        <dbReference type="ARBA" id="ARBA00005519"/>
    </source>
</evidence>
<evidence type="ECO:0000256" key="4">
    <source>
        <dbReference type="SAM" id="SignalP"/>
    </source>
</evidence>
<dbReference type="InterPro" id="IPR036915">
    <property type="entry name" value="Cyclin-like_sf"/>
</dbReference>
<dbReference type="InterPro" id="IPR002594">
    <property type="entry name" value="GH12"/>
</dbReference>
<gene>
    <name evidence="7" type="ORF">BBI17_002371</name>
    <name evidence="8" type="ORF">BBO99_00002537</name>
    <name evidence="5" type="ORF">JM16_004909</name>
    <name evidence="6" type="ORF">JM18_002073</name>
</gene>
<name>A0A3R7JX25_9STRA</name>
<dbReference type="EMBL" id="MBDN02000043">
    <property type="protein sequence ID" value="RLN82948.1"/>
    <property type="molecule type" value="Genomic_DNA"/>
</dbReference>
<dbReference type="Pfam" id="PF08613">
    <property type="entry name" value="Cyclin"/>
    <property type="match status" value="1"/>
</dbReference>
<feature type="compositionally biased region" description="Low complexity" evidence="3">
    <location>
        <begin position="464"/>
        <end position="473"/>
    </location>
</feature>
<evidence type="ECO:0000313" key="10">
    <source>
        <dbReference type="Proteomes" id="UP000285883"/>
    </source>
</evidence>
<dbReference type="Proteomes" id="UP000792063">
    <property type="component" value="Unassembled WGS sequence"/>
</dbReference>
<evidence type="ECO:0000313" key="8">
    <source>
        <dbReference type="EMBL" id="RLN82948.1"/>
    </source>
</evidence>
<evidence type="ECO:0008006" key="11">
    <source>
        <dbReference type="Google" id="ProtNLM"/>
    </source>
</evidence>
<dbReference type="InterPro" id="IPR013319">
    <property type="entry name" value="GH11/12"/>
</dbReference>
<feature type="region of interest" description="Disordered" evidence="3">
    <location>
        <begin position="464"/>
        <end position="502"/>
    </location>
</feature>
<dbReference type="EMBL" id="JPWV03000113">
    <property type="protein sequence ID" value="KAG2524487.1"/>
    <property type="molecule type" value="Genomic_DNA"/>
</dbReference>